<name>A0A6L8LUS6_9VIBR</name>
<protein>
    <recommendedName>
        <fullName evidence="1">FAD-dependent urate hydroxylase HpyO/Asp monooxygenase CreE-like FAD/NAD(P)-binding domain-containing protein</fullName>
    </recommendedName>
</protein>
<evidence type="ECO:0000313" key="2">
    <source>
        <dbReference type="EMBL" id="MYM59854.1"/>
    </source>
</evidence>
<organism evidence="2 3">
    <name type="scientific">Vibrio tetraodonis subsp. pristinus</name>
    <dbReference type="NCBI Taxonomy" id="2695891"/>
    <lineage>
        <taxon>Bacteria</taxon>
        <taxon>Pseudomonadati</taxon>
        <taxon>Pseudomonadota</taxon>
        <taxon>Gammaproteobacteria</taxon>
        <taxon>Vibrionales</taxon>
        <taxon>Vibrionaceae</taxon>
        <taxon>Vibrio</taxon>
    </lineage>
</organism>
<dbReference type="Proteomes" id="UP000478571">
    <property type="component" value="Unassembled WGS sequence"/>
</dbReference>
<dbReference type="EMBL" id="WWEU01000003">
    <property type="protein sequence ID" value="MYM59854.1"/>
    <property type="molecule type" value="Genomic_DNA"/>
</dbReference>
<dbReference type="SUPFAM" id="SSF51905">
    <property type="entry name" value="FAD/NAD(P)-binding domain"/>
    <property type="match status" value="1"/>
</dbReference>
<dbReference type="PANTHER" id="PTHR40254:SF1">
    <property type="entry name" value="BLR0577 PROTEIN"/>
    <property type="match status" value="1"/>
</dbReference>
<dbReference type="PANTHER" id="PTHR40254">
    <property type="entry name" value="BLR0577 PROTEIN"/>
    <property type="match status" value="1"/>
</dbReference>
<accession>A0A6L8LUS6</accession>
<evidence type="ECO:0000259" key="1">
    <source>
        <dbReference type="Pfam" id="PF13454"/>
    </source>
</evidence>
<dbReference type="Gene3D" id="3.50.50.60">
    <property type="entry name" value="FAD/NAD(P)-binding domain"/>
    <property type="match status" value="1"/>
</dbReference>
<dbReference type="AlphaFoldDB" id="A0A6L8LUS6"/>
<dbReference type="InterPro" id="IPR038732">
    <property type="entry name" value="HpyO/CreE_NAD-binding"/>
</dbReference>
<comment type="caution">
    <text evidence="2">The sequence shown here is derived from an EMBL/GenBank/DDBJ whole genome shotgun (WGS) entry which is preliminary data.</text>
</comment>
<dbReference type="InterPro" id="IPR052189">
    <property type="entry name" value="L-asp_N-monooxygenase_NS-form"/>
</dbReference>
<proteinExistence type="predicted"/>
<dbReference type="RefSeq" id="WP_160929927.1">
    <property type="nucleotide sequence ID" value="NZ_WWEU01000003.1"/>
</dbReference>
<dbReference type="Pfam" id="PF13454">
    <property type="entry name" value="NAD_binding_9"/>
    <property type="match status" value="1"/>
</dbReference>
<dbReference type="InterPro" id="IPR036188">
    <property type="entry name" value="FAD/NAD-bd_sf"/>
</dbReference>
<reference evidence="2 3" key="1">
    <citation type="submission" date="2020-01" db="EMBL/GenBank/DDBJ databases">
        <title>Draft Genome Sequence of Vibrio sp. strain OCN044, Isolated from a Healthy Coral at Palmyra Atoll.</title>
        <authorList>
            <person name="Videau P."/>
            <person name="Loughran R."/>
            <person name="Esquivel A."/>
            <person name="Deadmond M."/>
            <person name="Paddock B.E."/>
            <person name="Saw J.H."/>
            <person name="Ushijima B."/>
        </authorList>
    </citation>
    <scope>NUCLEOTIDE SEQUENCE [LARGE SCALE GENOMIC DNA]</scope>
    <source>
        <strain evidence="2 3">OCN044</strain>
    </source>
</reference>
<sequence length="485" mass="54904">MEVFDIAIIGFGASGVGLLNEIQNEVFTKRHLKSNIAIFNNQNSFAKGKAFGDASPVHIVNTPPELMSPSVVEPTGFWHWLREQKTMDSKWPTRGTFAKYLESVYKDIQAAELLNIHEFQQDLLSLEYVNGSFELALKNEELVKAREVVLCMGALNSSNFSDLEELSGFINHYTQYNQPVNGPILIAGTGLTAVDAFKHIDRSKDAKAKMFSRNGLAPTCLSEKHQYVPKYLTWRSLIRESQLSPLKAFKKLLLKEHNSLKNESEFKTANQLLRAGKQKEYFRYLEDRASNADLPWQDVLVSTRYWFHKFWKAMSITEKHEFISSFGSLWAAWRHPIPMSSFVQLGSAVGEGRLEFCMSTSKPTYENGVFRVSTTGGTLESRILWDGTGGSPIINNSRSPLLKQLINEGYVEPHPCGGIFINPKTFEISSSRKEVNGLYCIGPLNKGVLFSTNAFWFNAQCSEKWAYQWAKRVEAREGEHRVVVS</sequence>
<feature type="domain" description="FAD-dependent urate hydroxylase HpyO/Asp monooxygenase CreE-like FAD/NAD(P)-binding" evidence="1">
    <location>
        <begin position="7"/>
        <end position="154"/>
    </location>
</feature>
<gene>
    <name evidence="2" type="ORF">GTG28_11520</name>
</gene>
<evidence type="ECO:0000313" key="3">
    <source>
        <dbReference type="Proteomes" id="UP000478571"/>
    </source>
</evidence>
<keyword evidence="3" id="KW-1185">Reference proteome</keyword>